<protein>
    <submittedName>
        <fullName evidence="1">Chaperonin</fullName>
    </submittedName>
</protein>
<reference evidence="1" key="2">
    <citation type="journal article" date="2015" name="Data Brief">
        <title>Shoot transcriptome of the giant reed, Arundo donax.</title>
        <authorList>
            <person name="Barrero R.A."/>
            <person name="Guerrero F.D."/>
            <person name="Moolhuijzen P."/>
            <person name="Goolsby J.A."/>
            <person name="Tidwell J."/>
            <person name="Bellgard S.E."/>
            <person name="Bellgard M.I."/>
        </authorList>
    </citation>
    <scope>NUCLEOTIDE SEQUENCE</scope>
    <source>
        <tissue evidence="1">Shoot tissue taken approximately 20 cm above the soil surface</tissue>
    </source>
</reference>
<dbReference type="AlphaFoldDB" id="A0A0A9A3H8"/>
<proteinExistence type="predicted"/>
<reference evidence="1" key="1">
    <citation type="submission" date="2014-09" db="EMBL/GenBank/DDBJ databases">
        <authorList>
            <person name="Magalhaes I.L.F."/>
            <person name="Oliveira U."/>
            <person name="Santos F.R."/>
            <person name="Vidigal T.H.D.A."/>
            <person name="Brescovit A.D."/>
            <person name="Santos A.J."/>
        </authorList>
    </citation>
    <scope>NUCLEOTIDE SEQUENCE</scope>
    <source>
        <tissue evidence="1">Shoot tissue taken approximately 20 cm above the soil surface</tissue>
    </source>
</reference>
<organism evidence="1">
    <name type="scientific">Arundo donax</name>
    <name type="common">Giant reed</name>
    <name type="synonym">Donax arundinaceus</name>
    <dbReference type="NCBI Taxonomy" id="35708"/>
    <lineage>
        <taxon>Eukaryota</taxon>
        <taxon>Viridiplantae</taxon>
        <taxon>Streptophyta</taxon>
        <taxon>Embryophyta</taxon>
        <taxon>Tracheophyta</taxon>
        <taxon>Spermatophyta</taxon>
        <taxon>Magnoliopsida</taxon>
        <taxon>Liliopsida</taxon>
        <taxon>Poales</taxon>
        <taxon>Poaceae</taxon>
        <taxon>PACMAD clade</taxon>
        <taxon>Arundinoideae</taxon>
        <taxon>Arundineae</taxon>
        <taxon>Arundo</taxon>
    </lineage>
</organism>
<name>A0A0A9A3H8_ARUDO</name>
<dbReference type="EMBL" id="GBRH01253382">
    <property type="protein sequence ID" value="JAD44513.1"/>
    <property type="molecule type" value="Transcribed_RNA"/>
</dbReference>
<accession>A0A0A9A3H8</accession>
<sequence length="83" mass="9338">MNAVYSRGRPLVDASLPFLRRYGFVLPCTPATASSYAYMQETALAEQIRVCCPATEKWSVLLDIGVRHRQYTICSGCKKHNLI</sequence>
<evidence type="ECO:0000313" key="1">
    <source>
        <dbReference type="EMBL" id="JAD44513.1"/>
    </source>
</evidence>